<dbReference type="GO" id="GO:0002143">
    <property type="term" value="P:tRNA wobble position uridine thiolation"/>
    <property type="evidence" value="ECO:0007669"/>
    <property type="project" value="InterPro"/>
</dbReference>
<evidence type="ECO:0000313" key="1">
    <source>
        <dbReference type="EMBL" id="TFV08305.1"/>
    </source>
</evidence>
<accession>A0A4Y9JUZ2</accession>
<dbReference type="AlphaFoldDB" id="A0A4Y9JUZ2"/>
<protein>
    <recommendedName>
        <fullName evidence="3">Sulfurtransferase complex subunit TusB</fullName>
    </recommendedName>
</protein>
<dbReference type="SUPFAM" id="SSF75169">
    <property type="entry name" value="DsrEFH-like"/>
    <property type="match status" value="1"/>
</dbReference>
<dbReference type="InterPro" id="IPR027396">
    <property type="entry name" value="DsrEFH-like"/>
</dbReference>
<name>A0A4Y9JUZ2_9PAST</name>
<evidence type="ECO:0008006" key="3">
    <source>
        <dbReference type="Google" id="ProtNLM"/>
    </source>
</evidence>
<sequence>MLYTFSQAHYDPHNLHRLLANITETDAVLLWQDGVLQAVKSPALFAKIPNLFILENDLNARGLRTGFPVISLADAVSLTERYFPQIAL</sequence>
<dbReference type="RefSeq" id="WP_135058123.1">
    <property type="nucleotide sequence ID" value="NZ_JADGLC010000025.1"/>
</dbReference>
<dbReference type="Pfam" id="PF04077">
    <property type="entry name" value="DsrH"/>
    <property type="match status" value="1"/>
</dbReference>
<comment type="caution">
    <text evidence="1">The sequence shown here is derived from an EMBL/GenBank/DDBJ whole genome shotgun (WGS) entry which is preliminary data.</text>
</comment>
<dbReference type="InterPro" id="IPR007215">
    <property type="entry name" value="Sulphur_relay_TusB/DsrH"/>
</dbReference>
<dbReference type="Proteomes" id="UP000297396">
    <property type="component" value="Unassembled WGS sequence"/>
</dbReference>
<dbReference type="Gene3D" id="3.40.1260.10">
    <property type="entry name" value="DsrEFH-like"/>
    <property type="match status" value="1"/>
</dbReference>
<dbReference type="GO" id="GO:0005737">
    <property type="term" value="C:cytoplasm"/>
    <property type="evidence" value="ECO:0007669"/>
    <property type="project" value="InterPro"/>
</dbReference>
<dbReference type="OrthoDB" id="7064722at2"/>
<reference evidence="1 2" key="1">
    <citation type="submission" date="2019-03" db="EMBL/GenBank/DDBJ databases">
        <title>Diversity of the mouse oral microbiome.</title>
        <authorList>
            <person name="Joseph S."/>
            <person name="Aduse-Opoku J."/>
            <person name="Curtis M."/>
            <person name="Wade W."/>
            <person name="Hashim A."/>
        </authorList>
    </citation>
    <scope>NUCLEOTIDE SEQUENCE [LARGE SCALE GENOMIC DNA]</scope>
    <source>
        <strain evidence="1 2">WT12</strain>
    </source>
</reference>
<organism evidence="1 2">
    <name type="scientific">Muribacter muris</name>
    <dbReference type="NCBI Taxonomy" id="67855"/>
    <lineage>
        <taxon>Bacteria</taxon>
        <taxon>Pseudomonadati</taxon>
        <taxon>Pseudomonadota</taxon>
        <taxon>Gammaproteobacteria</taxon>
        <taxon>Pasteurellales</taxon>
        <taxon>Pasteurellaceae</taxon>
        <taxon>Muribacter</taxon>
    </lineage>
</organism>
<evidence type="ECO:0000313" key="2">
    <source>
        <dbReference type="Proteomes" id="UP000297396"/>
    </source>
</evidence>
<gene>
    <name evidence="1" type="ORF">E4T80_10335</name>
</gene>
<dbReference type="EMBL" id="SPPA01000025">
    <property type="protein sequence ID" value="TFV08305.1"/>
    <property type="molecule type" value="Genomic_DNA"/>
</dbReference>
<proteinExistence type="predicted"/>